<protein>
    <submittedName>
        <fullName evidence="2">Uncharacterized protein</fullName>
    </submittedName>
</protein>
<name>A0A5C2RZ94_9APHY</name>
<gene>
    <name evidence="2" type="ORF">L227DRAFT_257804</name>
</gene>
<evidence type="ECO:0000313" key="3">
    <source>
        <dbReference type="Proteomes" id="UP000313359"/>
    </source>
</evidence>
<dbReference type="OrthoDB" id="2757939at2759"/>
<accession>A0A5C2RZ94</accession>
<keyword evidence="3" id="KW-1185">Reference proteome</keyword>
<feature type="region of interest" description="Disordered" evidence="1">
    <location>
        <begin position="317"/>
        <end position="373"/>
    </location>
</feature>
<evidence type="ECO:0000313" key="2">
    <source>
        <dbReference type="EMBL" id="RPD56387.1"/>
    </source>
</evidence>
<evidence type="ECO:0000256" key="1">
    <source>
        <dbReference type="SAM" id="MobiDB-lite"/>
    </source>
</evidence>
<dbReference type="Proteomes" id="UP000313359">
    <property type="component" value="Unassembled WGS sequence"/>
</dbReference>
<sequence length="373" mass="41657">MSVCAGQRAGCTDIPRRRAAGDAITAGDVYSIQESVYTVIFDILLSSRIVDRGIERRCDQAAQRLKKKDHATEKIRPCIAMSDGISSATPLVCLTASWEQTPLADLPRLFRHFSIPIHRNRIISDNSNHYHSSPEWDIENAYVLAWSFESTRPLVNRWPGRETGTPPDQPYVFGNTTLKRIVSDCKYKQKEWLAMCSEDPNFAVECARECLAHWDEIRAKKRAGSLASASLKSGFTYNSAFSSMSRPSIASGKTGGTRHLVRGSVDSYNWREPEGRASGDNWRSKPFHSRLANESFVSLTAAANAIIHEKVSETYLARRPTSDVPPSQTGPSRPKLKKAREHDSSSVISAASNQFSKHRNILMPPSRRGSRDY</sequence>
<dbReference type="AlphaFoldDB" id="A0A5C2RZ94"/>
<organism evidence="2 3">
    <name type="scientific">Lentinus tigrinus ALCF2SS1-6</name>
    <dbReference type="NCBI Taxonomy" id="1328759"/>
    <lineage>
        <taxon>Eukaryota</taxon>
        <taxon>Fungi</taxon>
        <taxon>Dikarya</taxon>
        <taxon>Basidiomycota</taxon>
        <taxon>Agaricomycotina</taxon>
        <taxon>Agaricomycetes</taxon>
        <taxon>Polyporales</taxon>
        <taxon>Polyporaceae</taxon>
        <taxon>Lentinus</taxon>
    </lineage>
</organism>
<feature type="compositionally biased region" description="Polar residues" evidence="1">
    <location>
        <begin position="345"/>
        <end position="355"/>
    </location>
</feature>
<dbReference type="EMBL" id="ML122288">
    <property type="protein sequence ID" value="RPD56387.1"/>
    <property type="molecule type" value="Genomic_DNA"/>
</dbReference>
<proteinExistence type="predicted"/>
<reference evidence="2" key="1">
    <citation type="journal article" date="2018" name="Genome Biol. Evol.">
        <title>Genomics and development of Lentinus tigrinus, a white-rot wood-decaying mushroom with dimorphic fruiting bodies.</title>
        <authorList>
            <person name="Wu B."/>
            <person name="Xu Z."/>
            <person name="Knudson A."/>
            <person name="Carlson A."/>
            <person name="Chen N."/>
            <person name="Kovaka S."/>
            <person name="LaButti K."/>
            <person name="Lipzen A."/>
            <person name="Pennachio C."/>
            <person name="Riley R."/>
            <person name="Schakwitz W."/>
            <person name="Umezawa K."/>
            <person name="Ohm R.A."/>
            <person name="Grigoriev I.V."/>
            <person name="Nagy L.G."/>
            <person name="Gibbons J."/>
            <person name="Hibbett D."/>
        </authorList>
    </citation>
    <scope>NUCLEOTIDE SEQUENCE [LARGE SCALE GENOMIC DNA]</scope>
    <source>
        <strain evidence="2">ALCF2SS1-6</strain>
    </source>
</reference>